<evidence type="ECO:0000313" key="6">
    <source>
        <dbReference type="Proteomes" id="UP000292787"/>
    </source>
</evidence>
<dbReference type="Proteomes" id="UP000291814">
    <property type="component" value="Unassembled WGS sequence"/>
</dbReference>
<dbReference type="EMBL" id="SHRR01000014">
    <property type="protein sequence ID" value="TCE86271.1"/>
    <property type="molecule type" value="Genomic_DNA"/>
</dbReference>
<reference evidence="4 5" key="1">
    <citation type="journal article" date="2018" name="Sci. Rep.">
        <title>Genomic diversity and distribution of Bifidobacterium longum subsp. longum across the human lifespan.</title>
        <authorList>
            <person name="Odamaki T."/>
            <person name="Bottacini F."/>
            <person name="Kato K."/>
            <person name="Mitsuyama E."/>
            <person name="Yoshida K."/>
            <person name="Horigome A."/>
            <person name="Xiao J.Z."/>
            <person name="van Sinderen D."/>
        </authorList>
    </citation>
    <scope>NUCLEOTIDE SEQUENCE [LARGE SCALE GENOMIC DNA]</scope>
    <source>
        <strain evidence="1 5">MCC10070</strain>
        <strain evidence="2 6">MCC10116</strain>
        <strain evidence="3 4">MCC10126</strain>
    </source>
</reference>
<evidence type="ECO:0000313" key="2">
    <source>
        <dbReference type="EMBL" id="TCF63859.1"/>
    </source>
</evidence>
<dbReference type="Proteomes" id="UP000291501">
    <property type="component" value="Unassembled WGS sequence"/>
</dbReference>
<dbReference type="RefSeq" id="WP_131206075.1">
    <property type="nucleotide sequence ID" value="NZ_JAERWI010000023.1"/>
</dbReference>
<evidence type="ECO:0000313" key="5">
    <source>
        <dbReference type="Proteomes" id="UP000291814"/>
    </source>
</evidence>
<dbReference type="Proteomes" id="UP000292787">
    <property type="component" value="Unassembled WGS sequence"/>
</dbReference>
<accession>A0A4R0TNX1</accession>
<dbReference type="EMBL" id="SHTF01000017">
    <property type="protein sequence ID" value="TCF63859.1"/>
    <property type="molecule type" value="Genomic_DNA"/>
</dbReference>
<evidence type="ECO:0000313" key="4">
    <source>
        <dbReference type="Proteomes" id="UP000291501"/>
    </source>
</evidence>
<dbReference type="AlphaFoldDB" id="A0A4R0TNX1"/>
<sequence>MTNRKETPSKTGKAIRDRINAIIGINRHSNYDVARIIDKSERYVRVHRKGDLEWSLGDVERYGAATGYTPGEIMADAFTIKPAMNER</sequence>
<organism evidence="1 5">
    <name type="scientific">Bifidobacterium longum subsp. longum</name>
    <dbReference type="NCBI Taxonomy" id="1679"/>
    <lineage>
        <taxon>Bacteria</taxon>
        <taxon>Bacillati</taxon>
        <taxon>Actinomycetota</taxon>
        <taxon>Actinomycetes</taxon>
        <taxon>Bifidobacteriales</taxon>
        <taxon>Bifidobacteriaceae</taxon>
        <taxon>Bifidobacterium</taxon>
    </lineage>
</organism>
<evidence type="ECO:0008006" key="7">
    <source>
        <dbReference type="Google" id="ProtNLM"/>
    </source>
</evidence>
<protein>
    <recommendedName>
        <fullName evidence="7">XRE family transcriptional regulator</fullName>
    </recommendedName>
</protein>
<comment type="caution">
    <text evidence="1">The sequence shown here is derived from an EMBL/GenBank/DDBJ whole genome shotgun (WGS) entry which is preliminary data.</text>
</comment>
<gene>
    <name evidence="1" type="ORF">MCC10070_0963</name>
    <name evidence="2" type="ORF">MCC10116_1292</name>
    <name evidence="3" type="ORF">MCC10126_2148</name>
</gene>
<proteinExistence type="predicted"/>
<evidence type="ECO:0000313" key="3">
    <source>
        <dbReference type="EMBL" id="TCF79748.1"/>
    </source>
</evidence>
<name>A0A4R0TNX1_BIFLL</name>
<reference evidence="1" key="2">
    <citation type="submission" date="2019-02" db="EMBL/GenBank/DDBJ databases">
        <authorList>
            <person name="Odamaki T."/>
        </authorList>
    </citation>
    <scope>NUCLEOTIDE SEQUENCE</scope>
    <source>
        <strain evidence="1">MCC10070</strain>
        <strain evidence="2">MCC10116</strain>
        <strain evidence="3">MCC10126</strain>
    </source>
</reference>
<evidence type="ECO:0000313" key="1">
    <source>
        <dbReference type="EMBL" id="TCE86271.1"/>
    </source>
</evidence>
<dbReference type="EMBL" id="SHTN01000059">
    <property type="protein sequence ID" value="TCF79748.1"/>
    <property type="molecule type" value="Genomic_DNA"/>
</dbReference>